<protein>
    <submittedName>
        <fullName evidence="1">Uncharacterized protein</fullName>
    </submittedName>
</protein>
<accession>A0A5B7FGV5</accession>
<gene>
    <name evidence="1" type="ORF">E2C01_040507</name>
</gene>
<evidence type="ECO:0000313" key="1">
    <source>
        <dbReference type="EMBL" id="MPC46780.1"/>
    </source>
</evidence>
<name>A0A5B7FGV5_PORTR</name>
<proteinExistence type="predicted"/>
<sequence length="80" mass="8355">METPNPASKSPSREVTVNVPRIHHECMALRVRGYTGGGSPNPPTDALPLVIVALPAVCASGDHAQKHSAVDIPSTTFAVE</sequence>
<evidence type="ECO:0000313" key="2">
    <source>
        <dbReference type="Proteomes" id="UP000324222"/>
    </source>
</evidence>
<keyword evidence="2" id="KW-1185">Reference proteome</keyword>
<dbReference type="EMBL" id="VSRR010007376">
    <property type="protein sequence ID" value="MPC46780.1"/>
    <property type="molecule type" value="Genomic_DNA"/>
</dbReference>
<organism evidence="1 2">
    <name type="scientific">Portunus trituberculatus</name>
    <name type="common">Swimming crab</name>
    <name type="synonym">Neptunus trituberculatus</name>
    <dbReference type="NCBI Taxonomy" id="210409"/>
    <lineage>
        <taxon>Eukaryota</taxon>
        <taxon>Metazoa</taxon>
        <taxon>Ecdysozoa</taxon>
        <taxon>Arthropoda</taxon>
        <taxon>Crustacea</taxon>
        <taxon>Multicrustacea</taxon>
        <taxon>Malacostraca</taxon>
        <taxon>Eumalacostraca</taxon>
        <taxon>Eucarida</taxon>
        <taxon>Decapoda</taxon>
        <taxon>Pleocyemata</taxon>
        <taxon>Brachyura</taxon>
        <taxon>Eubrachyura</taxon>
        <taxon>Portunoidea</taxon>
        <taxon>Portunidae</taxon>
        <taxon>Portuninae</taxon>
        <taxon>Portunus</taxon>
    </lineage>
</organism>
<dbReference type="AlphaFoldDB" id="A0A5B7FGV5"/>
<comment type="caution">
    <text evidence="1">The sequence shown here is derived from an EMBL/GenBank/DDBJ whole genome shotgun (WGS) entry which is preliminary data.</text>
</comment>
<reference evidence="1 2" key="1">
    <citation type="submission" date="2019-05" db="EMBL/GenBank/DDBJ databases">
        <title>Another draft genome of Portunus trituberculatus and its Hox gene families provides insights of decapod evolution.</title>
        <authorList>
            <person name="Jeong J.-H."/>
            <person name="Song I."/>
            <person name="Kim S."/>
            <person name="Choi T."/>
            <person name="Kim D."/>
            <person name="Ryu S."/>
            <person name="Kim W."/>
        </authorList>
    </citation>
    <scope>NUCLEOTIDE SEQUENCE [LARGE SCALE GENOMIC DNA]</scope>
    <source>
        <tissue evidence="1">Muscle</tissue>
    </source>
</reference>
<dbReference type="Proteomes" id="UP000324222">
    <property type="component" value="Unassembled WGS sequence"/>
</dbReference>